<accession>A0A443RFS9</accession>
<dbReference type="Gene3D" id="1.10.10.60">
    <property type="entry name" value="Homeodomain-like"/>
    <property type="match status" value="2"/>
</dbReference>
<dbReference type="Pfam" id="PF03221">
    <property type="entry name" value="HTH_Tnp_Tc5"/>
    <property type="match status" value="1"/>
</dbReference>
<dbReference type="SUPFAM" id="SSF46689">
    <property type="entry name" value="Homeodomain-like"/>
    <property type="match status" value="1"/>
</dbReference>
<evidence type="ECO:0000256" key="2">
    <source>
        <dbReference type="ARBA" id="ARBA00023125"/>
    </source>
</evidence>
<organism evidence="4 5">
    <name type="scientific">Leptotrombidium deliense</name>
    <dbReference type="NCBI Taxonomy" id="299467"/>
    <lineage>
        <taxon>Eukaryota</taxon>
        <taxon>Metazoa</taxon>
        <taxon>Ecdysozoa</taxon>
        <taxon>Arthropoda</taxon>
        <taxon>Chelicerata</taxon>
        <taxon>Arachnida</taxon>
        <taxon>Acari</taxon>
        <taxon>Acariformes</taxon>
        <taxon>Trombidiformes</taxon>
        <taxon>Prostigmata</taxon>
        <taxon>Anystina</taxon>
        <taxon>Parasitengona</taxon>
        <taxon>Trombiculoidea</taxon>
        <taxon>Trombiculidae</taxon>
        <taxon>Leptotrombidium</taxon>
    </lineage>
</organism>
<dbReference type="InterPro" id="IPR009057">
    <property type="entry name" value="Homeodomain-like_sf"/>
</dbReference>
<name>A0A443RFS9_9ACAR</name>
<gene>
    <name evidence="4" type="ORF">B4U80_14704</name>
</gene>
<keyword evidence="5" id="KW-1185">Reference proteome</keyword>
<evidence type="ECO:0000313" key="4">
    <source>
        <dbReference type="EMBL" id="RWS14097.1"/>
    </source>
</evidence>
<reference evidence="4 5" key="1">
    <citation type="journal article" date="2018" name="Gigascience">
        <title>Genomes of trombidid mites reveal novel predicted allergens and laterally-transferred genes associated with secondary metabolism.</title>
        <authorList>
            <person name="Dong X."/>
            <person name="Chaisiri K."/>
            <person name="Xia D."/>
            <person name="Armstrong S.D."/>
            <person name="Fang Y."/>
            <person name="Donnelly M.J."/>
            <person name="Kadowaki T."/>
            <person name="McGarry J.W."/>
            <person name="Darby A.C."/>
            <person name="Makepeace B.L."/>
        </authorList>
    </citation>
    <scope>NUCLEOTIDE SEQUENCE [LARGE SCALE GENOMIC DNA]</scope>
    <source>
        <strain evidence="4">UoL-UT</strain>
    </source>
</reference>
<dbReference type="OrthoDB" id="125347at2759"/>
<dbReference type="GO" id="GO:0005634">
    <property type="term" value="C:nucleus"/>
    <property type="evidence" value="ECO:0007669"/>
    <property type="project" value="UniProtKB-SubCell"/>
</dbReference>
<dbReference type="AlphaFoldDB" id="A0A443RFS9"/>
<feature type="non-terminal residue" evidence="4">
    <location>
        <position position="157"/>
    </location>
</feature>
<feature type="domain" description="HTH CENPB-type" evidence="3">
    <location>
        <begin position="91"/>
        <end position="157"/>
    </location>
</feature>
<evidence type="ECO:0000313" key="5">
    <source>
        <dbReference type="Proteomes" id="UP000288716"/>
    </source>
</evidence>
<dbReference type="GO" id="GO:0003677">
    <property type="term" value="F:DNA binding"/>
    <property type="evidence" value="ECO:0007669"/>
    <property type="project" value="UniProtKB-KW"/>
</dbReference>
<sequence length="157" mass="18485">YKATNDESIYYYDFNAFYPYCFARMGRKGEKHSSLTLSQKQQLHRKSEAEPLTQQELADCANSKFVTSIKRATVCLIMRKLQKKTNNISGSCKRCRRVNFPELDSMLEEWCLRFQDKAVISDVMIVEKEKQFAHQMKIDENAISFSNGWLRSFKDRK</sequence>
<keyword evidence="2" id="KW-0238">DNA-binding</keyword>
<dbReference type="EMBL" id="NCKV01048011">
    <property type="protein sequence ID" value="RWS14097.1"/>
    <property type="molecule type" value="Genomic_DNA"/>
</dbReference>
<comment type="caution">
    <text evidence="4">The sequence shown here is derived from an EMBL/GenBank/DDBJ whole genome shotgun (WGS) entry which is preliminary data.</text>
</comment>
<dbReference type="VEuPathDB" id="VectorBase:LDEU014027"/>
<evidence type="ECO:0000256" key="1">
    <source>
        <dbReference type="ARBA" id="ARBA00004123"/>
    </source>
</evidence>
<evidence type="ECO:0000259" key="3">
    <source>
        <dbReference type="PROSITE" id="PS51253"/>
    </source>
</evidence>
<dbReference type="PROSITE" id="PS51253">
    <property type="entry name" value="HTH_CENPB"/>
    <property type="match status" value="1"/>
</dbReference>
<protein>
    <recommendedName>
        <fullName evidence="3">HTH CENPB-type domain-containing protein</fullName>
    </recommendedName>
</protein>
<comment type="subcellular location">
    <subcellularLocation>
        <location evidence="1">Nucleus</location>
    </subcellularLocation>
</comment>
<dbReference type="Proteomes" id="UP000288716">
    <property type="component" value="Unassembled WGS sequence"/>
</dbReference>
<proteinExistence type="predicted"/>
<feature type="non-terminal residue" evidence="4">
    <location>
        <position position="1"/>
    </location>
</feature>
<dbReference type="InterPro" id="IPR006600">
    <property type="entry name" value="HTH_CenpB_DNA-bd_dom"/>
</dbReference>